<dbReference type="Proteomes" id="UP001628179">
    <property type="component" value="Unassembled WGS sequence"/>
</dbReference>
<feature type="domain" description="Heterokaryon incompatibility" evidence="1">
    <location>
        <begin position="2"/>
        <end position="76"/>
    </location>
</feature>
<protein>
    <recommendedName>
        <fullName evidence="1">Heterokaryon incompatibility domain-containing protein</fullName>
    </recommendedName>
</protein>
<evidence type="ECO:0000313" key="3">
    <source>
        <dbReference type="Proteomes" id="UP001628179"/>
    </source>
</evidence>
<dbReference type="Pfam" id="PF06985">
    <property type="entry name" value="HET"/>
    <property type="match status" value="1"/>
</dbReference>
<dbReference type="RefSeq" id="XP_070918133.1">
    <property type="nucleotide sequence ID" value="XM_071062032.1"/>
</dbReference>
<dbReference type="PANTHER" id="PTHR33112">
    <property type="entry name" value="DOMAIN PROTEIN, PUTATIVE-RELATED"/>
    <property type="match status" value="1"/>
</dbReference>
<evidence type="ECO:0000313" key="2">
    <source>
        <dbReference type="EMBL" id="GAB1316402.1"/>
    </source>
</evidence>
<dbReference type="InterPro" id="IPR010730">
    <property type="entry name" value="HET"/>
</dbReference>
<dbReference type="GeneID" id="98177355"/>
<dbReference type="PANTHER" id="PTHR33112:SF10">
    <property type="entry name" value="TOL"/>
    <property type="match status" value="1"/>
</dbReference>
<evidence type="ECO:0000259" key="1">
    <source>
        <dbReference type="Pfam" id="PF06985"/>
    </source>
</evidence>
<comment type="caution">
    <text evidence="2">The sequence shown here is derived from an EMBL/GenBank/DDBJ whole genome shotgun (WGS) entry which is preliminary data.</text>
</comment>
<name>A0ABQ0GF66_9PEZI</name>
<keyword evidence="3" id="KW-1185">Reference proteome</keyword>
<dbReference type="EMBL" id="BAAFSV010000003">
    <property type="protein sequence ID" value="GAB1316402.1"/>
    <property type="molecule type" value="Genomic_DNA"/>
</dbReference>
<organism evidence="2 3">
    <name type="scientific">Madurella fahalii</name>
    <dbReference type="NCBI Taxonomy" id="1157608"/>
    <lineage>
        <taxon>Eukaryota</taxon>
        <taxon>Fungi</taxon>
        <taxon>Dikarya</taxon>
        <taxon>Ascomycota</taxon>
        <taxon>Pezizomycotina</taxon>
        <taxon>Sordariomycetes</taxon>
        <taxon>Sordariomycetidae</taxon>
        <taxon>Sordariales</taxon>
        <taxon>Sordariales incertae sedis</taxon>
        <taxon>Madurella</taxon>
    </lineage>
</organism>
<sequence length="128" mass="14245">MPLTFQHAAYVTRQLGFRYLWIDSFGILQDSKSDWEEQSGKMQHVYEGAIVTIAADAGPDSTCGLSRPEKRKRLRGVRIPGENLAAVRDIGFHLSETPAHSLQPFPDDYRSLVKARGKAKSIGTTLQS</sequence>
<reference evidence="2 3" key="1">
    <citation type="submission" date="2024-09" db="EMBL/GenBank/DDBJ databases">
        <title>Itraconazole resistance in Madurella fahalii resulting from another homologue of gene encoding cytochrome P450 14-alpha sterol demethylase (CYP51).</title>
        <authorList>
            <person name="Yoshioka I."/>
            <person name="Fahal A.H."/>
            <person name="Kaneko S."/>
            <person name="Yaguchi T."/>
        </authorList>
    </citation>
    <scope>NUCLEOTIDE SEQUENCE [LARGE SCALE GENOMIC DNA]</scope>
    <source>
        <strain evidence="2 3">IFM 68171</strain>
    </source>
</reference>
<proteinExistence type="predicted"/>
<accession>A0ABQ0GF66</accession>
<gene>
    <name evidence="2" type="ORF">MFIFM68171_06612</name>
</gene>